<dbReference type="AlphaFoldDB" id="A0AA94HNA5"/>
<dbReference type="SUPFAM" id="SSF51206">
    <property type="entry name" value="cAMP-binding domain-like"/>
    <property type="match status" value="1"/>
</dbReference>
<dbReference type="Gene3D" id="1.10.10.10">
    <property type="entry name" value="Winged helix-like DNA-binding domain superfamily/Winged helix DNA-binding domain"/>
    <property type="match status" value="1"/>
</dbReference>
<dbReference type="GO" id="GO:0003700">
    <property type="term" value="F:DNA-binding transcription factor activity"/>
    <property type="evidence" value="ECO:0007669"/>
    <property type="project" value="TreeGrafter"/>
</dbReference>
<dbReference type="PANTHER" id="PTHR24567:SF26">
    <property type="entry name" value="REGULATORY PROTEIN YEIL"/>
    <property type="match status" value="1"/>
</dbReference>
<dbReference type="InterPro" id="IPR050397">
    <property type="entry name" value="Env_Response_Regulators"/>
</dbReference>
<protein>
    <submittedName>
        <fullName evidence="6">cAMP-binding domain of CRP or a regulatory subunit of cAMP-dependent protein kinases</fullName>
    </submittedName>
</protein>
<keyword evidence="7" id="KW-1185">Reference proteome</keyword>
<evidence type="ECO:0000313" key="7">
    <source>
        <dbReference type="Proteomes" id="UP000198506"/>
    </source>
</evidence>
<proteinExistence type="predicted"/>
<dbReference type="PROSITE" id="PS51063">
    <property type="entry name" value="HTH_CRP_2"/>
    <property type="match status" value="1"/>
</dbReference>
<feature type="domain" description="HTH crp-type" evidence="5">
    <location>
        <begin position="177"/>
        <end position="252"/>
    </location>
</feature>
<comment type="caution">
    <text evidence="6">The sequence shown here is derived from an EMBL/GenBank/DDBJ whole genome shotgun (WGS) entry which is preliminary data.</text>
</comment>
<dbReference type="Gene3D" id="2.60.120.10">
    <property type="entry name" value="Jelly Rolls"/>
    <property type="match status" value="1"/>
</dbReference>
<evidence type="ECO:0000256" key="2">
    <source>
        <dbReference type="ARBA" id="ARBA00023125"/>
    </source>
</evidence>
<name>A0AA94HNA5_9MICO</name>
<evidence type="ECO:0000256" key="3">
    <source>
        <dbReference type="ARBA" id="ARBA00023163"/>
    </source>
</evidence>
<dbReference type="CDD" id="cd00038">
    <property type="entry name" value="CAP_ED"/>
    <property type="match status" value="1"/>
</dbReference>
<keyword evidence="1" id="KW-0805">Transcription regulation</keyword>
<dbReference type="PRINTS" id="PR00034">
    <property type="entry name" value="HTHCRP"/>
</dbReference>
<dbReference type="PANTHER" id="PTHR24567">
    <property type="entry name" value="CRP FAMILY TRANSCRIPTIONAL REGULATORY PROTEIN"/>
    <property type="match status" value="1"/>
</dbReference>
<keyword evidence="2" id="KW-0238">DNA-binding</keyword>
<keyword evidence="3" id="KW-0804">Transcription</keyword>
<dbReference type="SMART" id="SM00419">
    <property type="entry name" value="HTH_CRP"/>
    <property type="match status" value="1"/>
</dbReference>
<dbReference type="InterPro" id="IPR018490">
    <property type="entry name" value="cNMP-bd_dom_sf"/>
</dbReference>
<dbReference type="EMBL" id="FOZN01000003">
    <property type="protein sequence ID" value="SFS15122.1"/>
    <property type="molecule type" value="Genomic_DNA"/>
</dbReference>
<dbReference type="SMART" id="SM00100">
    <property type="entry name" value="cNMP"/>
    <property type="match status" value="1"/>
</dbReference>
<dbReference type="PROSITE" id="PS50042">
    <property type="entry name" value="CNMP_BINDING_3"/>
    <property type="match status" value="1"/>
</dbReference>
<dbReference type="Proteomes" id="UP000198506">
    <property type="component" value="Unassembled WGS sequence"/>
</dbReference>
<feature type="domain" description="Cyclic nucleotide-binding" evidence="4">
    <location>
        <begin position="44"/>
        <end position="164"/>
    </location>
</feature>
<dbReference type="Pfam" id="PF13545">
    <property type="entry name" value="HTH_Crp_2"/>
    <property type="match status" value="1"/>
</dbReference>
<dbReference type="InterPro" id="IPR000595">
    <property type="entry name" value="cNMP-bd_dom"/>
</dbReference>
<dbReference type="SUPFAM" id="SSF46785">
    <property type="entry name" value="Winged helix' DNA-binding domain"/>
    <property type="match status" value="1"/>
</dbReference>
<dbReference type="Pfam" id="PF00027">
    <property type="entry name" value="cNMP_binding"/>
    <property type="match status" value="1"/>
</dbReference>
<reference evidence="6 7" key="1">
    <citation type="submission" date="2016-10" db="EMBL/GenBank/DDBJ databases">
        <authorList>
            <person name="Varghese N."/>
            <person name="Submissions S."/>
        </authorList>
    </citation>
    <scope>NUCLEOTIDE SEQUENCE [LARGE SCALE GENOMIC DNA]</scope>
    <source>
        <strain evidence="6 7">IAM 15147</strain>
    </source>
</reference>
<dbReference type="InterPro" id="IPR036388">
    <property type="entry name" value="WH-like_DNA-bd_sf"/>
</dbReference>
<dbReference type="InterPro" id="IPR012318">
    <property type="entry name" value="HTH_CRP"/>
</dbReference>
<dbReference type="GO" id="GO:0003677">
    <property type="term" value="F:DNA binding"/>
    <property type="evidence" value="ECO:0007669"/>
    <property type="project" value="UniProtKB-KW"/>
</dbReference>
<gene>
    <name evidence="6" type="ORF">SAMN04487783_1973</name>
</gene>
<sequence>MSTQTNPAFEPPGGRRVIPVRTSYAPSHTCSPALRMRVLRQTPLFAELSDDELRSIDARMTNFHADPNDIIHRQGDRAQHFYVLAAGRMKAYRTSSEGQQAVVDLLGSGDAFGGVDSFGRAEHAETVEALTTACVLRIDADGFHRILREFPPVALRLIDDLADQLLESREAVTQRSTTVTQRVAATLLRLAAKFGERDDDRAGILIQLPLTRADLAGMTGSTAESVSRAMSRMRSAGLVESGRRWTRIVDVAGLQRLAD</sequence>
<dbReference type="RefSeq" id="WP_318255465.1">
    <property type="nucleotide sequence ID" value="NZ_FOZN01000003.1"/>
</dbReference>
<dbReference type="CDD" id="cd00092">
    <property type="entry name" value="HTH_CRP"/>
    <property type="match status" value="1"/>
</dbReference>
<dbReference type="InterPro" id="IPR036390">
    <property type="entry name" value="WH_DNA-bd_sf"/>
</dbReference>
<evidence type="ECO:0000313" key="6">
    <source>
        <dbReference type="EMBL" id="SFS15122.1"/>
    </source>
</evidence>
<accession>A0AA94HNA5</accession>
<dbReference type="InterPro" id="IPR014710">
    <property type="entry name" value="RmlC-like_jellyroll"/>
</dbReference>
<dbReference type="GO" id="GO:0005829">
    <property type="term" value="C:cytosol"/>
    <property type="evidence" value="ECO:0007669"/>
    <property type="project" value="TreeGrafter"/>
</dbReference>
<evidence type="ECO:0000259" key="4">
    <source>
        <dbReference type="PROSITE" id="PS50042"/>
    </source>
</evidence>
<evidence type="ECO:0000259" key="5">
    <source>
        <dbReference type="PROSITE" id="PS51063"/>
    </source>
</evidence>
<organism evidence="6 7">
    <name type="scientific">Agrococcus baldri</name>
    <dbReference type="NCBI Taxonomy" id="153730"/>
    <lineage>
        <taxon>Bacteria</taxon>
        <taxon>Bacillati</taxon>
        <taxon>Actinomycetota</taxon>
        <taxon>Actinomycetes</taxon>
        <taxon>Micrococcales</taxon>
        <taxon>Microbacteriaceae</taxon>
        <taxon>Agrococcus</taxon>
    </lineage>
</organism>
<evidence type="ECO:0000256" key="1">
    <source>
        <dbReference type="ARBA" id="ARBA00023015"/>
    </source>
</evidence>